<dbReference type="Proteomes" id="UP000239480">
    <property type="component" value="Unassembled WGS sequence"/>
</dbReference>
<accession>A0A2T0RGZ1</accession>
<protein>
    <submittedName>
        <fullName evidence="1">Uncharacterized protein</fullName>
    </submittedName>
</protein>
<gene>
    <name evidence="1" type="ORF">CLV78_11334</name>
</gene>
<reference evidence="1 2" key="1">
    <citation type="submission" date="2018-03" db="EMBL/GenBank/DDBJ databases">
        <title>Genomic Encyclopedia of Archaeal and Bacterial Type Strains, Phase II (KMG-II): from individual species to whole genera.</title>
        <authorList>
            <person name="Goeker M."/>
        </authorList>
    </citation>
    <scope>NUCLEOTIDE SEQUENCE [LARGE SCALE GENOMIC DNA]</scope>
    <source>
        <strain evidence="1 2">DSM 29328</strain>
    </source>
</reference>
<dbReference type="AlphaFoldDB" id="A0A2T0RGZ1"/>
<keyword evidence="2" id="KW-1185">Reference proteome</keyword>
<evidence type="ECO:0000313" key="2">
    <source>
        <dbReference type="Proteomes" id="UP000239480"/>
    </source>
</evidence>
<comment type="caution">
    <text evidence="1">The sequence shown here is derived from an EMBL/GenBank/DDBJ whole genome shotgun (WGS) entry which is preliminary data.</text>
</comment>
<dbReference type="EMBL" id="PVTD01000013">
    <property type="protein sequence ID" value="PRY20435.1"/>
    <property type="molecule type" value="Genomic_DNA"/>
</dbReference>
<proteinExistence type="predicted"/>
<name>A0A2T0RGZ1_9RHOB</name>
<sequence>MMDAFIFSKVTGIPALVTKGSLVVLTAHAGIRRWSTCMLFSGGRLLFLVAGDPLLGSERVA</sequence>
<evidence type="ECO:0000313" key="1">
    <source>
        <dbReference type="EMBL" id="PRY20435.1"/>
    </source>
</evidence>
<organism evidence="1 2">
    <name type="scientific">Aliiruegeria haliotis</name>
    <dbReference type="NCBI Taxonomy" id="1280846"/>
    <lineage>
        <taxon>Bacteria</taxon>
        <taxon>Pseudomonadati</taxon>
        <taxon>Pseudomonadota</taxon>
        <taxon>Alphaproteobacteria</taxon>
        <taxon>Rhodobacterales</taxon>
        <taxon>Roseobacteraceae</taxon>
        <taxon>Aliiruegeria</taxon>
    </lineage>
</organism>